<dbReference type="PANTHER" id="PTHR10046">
    <property type="entry name" value="ATP DEPENDENT LON PROTEASE FAMILY MEMBER"/>
    <property type="match status" value="1"/>
</dbReference>
<dbReference type="InterPro" id="IPR027417">
    <property type="entry name" value="P-loop_NTPase"/>
</dbReference>
<evidence type="ECO:0000313" key="2">
    <source>
        <dbReference type="EMBL" id="VDL67773.1"/>
    </source>
</evidence>
<dbReference type="SUPFAM" id="SSF52540">
    <property type="entry name" value="P-loop containing nucleoside triphosphate hydrolases"/>
    <property type="match status" value="1"/>
</dbReference>
<dbReference type="InterPro" id="IPR003959">
    <property type="entry name" value="ATPase_AAA_core"/>
</dbReference>
<dbReference type="EMBL" id="UYSL01007348">
    <property type="protein sequence ID" value="VDL67773.1"/>
    <property type="molecule type" value="Genomic_DNA"/>
</dbReference>
<organism evidence="4">
    <name type="scientific">Nippostrongylus brasiliensis</name>
    <name type="common">Rat hookworm</name>
    <dbReference type="NCBI Taxonomy" id="27835"/>
    <lineage>
        <taxon>Eukaryota</taxon>
        <taxon>Metazoa</taxon>
        <taxon>Ecdysozoa</taxon>
        <taxon>Nematoda</taxon>
        <taxon>Chromadorea</taxon>
        <taxon>Rhabditida</taxon>
        <taxon>Rhabditina</taxon>
        <taxon>Rhabditomorpha</taxon>
        <taxon>Strongyloidea</taxon>
        <taxon>Heligmosomidae</taxon>
        <taxon>Nippostrongylus</taxon>
    </lineage>
</organism>
<reference evidence="4" key="1">
    <citation type="submission" date="2017-02" db="UniProtKB">
        <authorList>
            <consortium name="WormBaseParasite"/>
        </authorList>
    </citation>
    <scope>IDENTIFICATION</scope>
</reference>
<dbReference type="GO" id="GO:0005524">
    <property type="term" value="F:ATP binding"/>
    <property type="evidence" value="ECO:0007669"/>
    <property type="project" value="InterPro"/>
</dbReference>
<evidence type="ECO:0000313" key="4">
    <source>
        <dbReference type="WBParaSite" id="NBR_0000418201-mRNA-1"/>
    </source>
</evidence>
<dbReference type="GO" id="GO:0016887">
    <property type="term" value="F:ATP hydrolysis activity"/>
    <property type="evidence" value="ECO:0007669"/>
    <property type="project" value="InterPro"/>
</dbReference>
<dbReference type="Gene3D" id="3.40.50.300">
    <property type="entry name" value="P-loop containing nucleotide triphosphate hydrolases"/>
    <property type="match status" value="1"/>
</dbReference>
<dbReference type="Proteomes" id="UP000271162">
    <property type="component" value="Unassembled WGS sequence"/>
</dbReference>
<dbReference type="GO" id="GO:0004176">
    <property type="term" value="F:ATP-dependent peptidase activity"/>
    <property type="evidence" value="ECO:0007669"/>
    <property type="project" value="InterPro"/>
</dbReference>
<dbReference type="GO" id="GO:0004252">
    <property type="term" value="F:serine-type endopeptidase activity"/>
    <property type="evidence" value="ECO:0007669"/>
    <property type="project" value="InterPro"/>
</dbReference>
<dbReference type="InterPro" id="IPR027065">
    <property type="entry name" value="Lon_Prtase"/>
</dbReference>
<evidence type="ECO:0000259" key="1">
    <source>
        <dbReference type="Pfam" id="PF00004"/>
    </source>
</evidence>
<protein>
    <submittedName>
        <fullName evidence="4">Lon protease homolog 2, peroxisomal (inferred by orthology to a C. elegans protein)</fullName>
    </submittedName>
</protein>
<keyword evidence="3" id="KW-1185">Reference proteome</keyword>
<dbReference type="GO" id="GO:0030163">
    <property type="term" value="P:protein catabolic process"/>
    <property type="evidence" value="ECO:0007669"/>
    <property type="project" value="InterPro"/>
</dbReference>
<name>A0A0N4XNT0_NIPBR</name>
<dbReference type="Gene3D" id="1.20.5.5270">
    <property type="match status" value="1"/>
</dbReference>
<reference evidence="2 3" key="2">
    <citation type="submission" date="2018-11" db="EMBL/GenBank/DDBJ databases">
        <authorList>
            <consortium name="Pathogen Informatics"/>
        </authorList>
    </citation>
    <scope>NUCLEOTIDE SEQUENCE [LARGE SCALE GENOMIC DNA]</scope>
</reference>
<proteinExistence type="predicted"/>
<dbReference type="Pfam" id="PF00004">
    <property type="entry name" value="AAA"/>
    <property type="match status" value="1"/>
</dbReference>
<gene>
    <name evidence="2" type="ORF">NBR_LOCUS4184</name>
</gene>
<dbReference type="WBParaSite" id="NBR_0000418201-mRNA-1">
    <property type="protein sequence ID" value="NBR_0000418201-mRNA-1"/>
    <property type="gene ID" value="NBR_0000418201"/>
</dbReference>
<accession>A0A0N4XNT0</accession>
<sequence length="213" mass="23833">MNDIPYRALLDYLSTIEIPKRVELANKWLKDHLKVASTGINSRDVQIHHPYLPRIRQTPQGRGAAKNGLDELESKLQNAGLPDSVKDRVWSEFERLKTMGQNNSEHHVLTSYLDLVASLPWSKSTAEDLDIKKARELLDASHSGMEDVKKRVLEFLAVRNLSKSVSGPILCFAGPPGIGKTSIAKAIAQSLGRNFERWVRSIISTNERHCEAG</sequence>
<feature type="domain" description="ATPase AAA-type core" evidence="1">
    <location>
        <begin position="170"/>
        <end position="198"/>
    </location>
</feature>
<dbReference type="STRING" id="27835.A0A0N4XNT0"/>
<dbReference type="AlphaFoldDB" id="A0A0N4XNT0"/>
<evidence type="ECO:0000313" key="3">
    <source>
        <dbReference type="Proteomes" id="UP000271162"/>
    </source>
</evidence>